<gene>
    <name evidence="1" type="ORF">BN1180_04295</name>
</gene>
<sequence>MPAGSKAKGILVREKKKMLGEISAQAFFFMSLLNKTVLWHRRNARVMKGISSNLFQKQYNWKGRQDCYRDWHGGNSVGIVYRRNYPGK</sequence>
<dbReference type="EMBL" id="CCXW01000001">
    <property type="protein sequence ID" value="CEG34101.1"/>
    <property type="molecule type" value="Genomic_DNA"/>
</dbReference>
<comment type="caution">
    <text evidence="1">The sequence shown here is derived from an EMBL/GenBank/DDBJ whole genome shotgun (WGS) entry which is preliminary data.</text>
</comment>
<keyword evidence="2" id="KW-1185">Reference proteome</keyword>
<evidence type="ECO:0000313" key="1">
    <source>
        <dbReference type="EMBL" id="CEG34101.1"/>
    </source>
</evidence>
<accession>A0AAN2PL17</accession>
<protein>
    <submittedName>
        <fullName evidence="1">Uncharacterized protein</fullName>
    </submittedName>
</protein>
<reference evidence="1 2" key="1">
    <citation type="journal article" date="2014" name="Genome Announc.">
        <title>Genome Sequence of Bacillus simplex Strain P558, Isolated from a Human Fecal Sample.</title>
        <authorList>
            <person name="Croce O."/>
            <person name="Hugon P."/>
            <person name="Lagier J.C."/>
            <person name="Bibi F."/>
            <person name="Robert C."/>
            <person name="Azhar E.I."/>
            <person name="Raoult D."/>
            <person name="Fournier P.E."/>
        </authorList>
    </citation>
    <scope>NUCLEOTIDE SEQUENCE [LARGE SCALE GENOMIC DNA]</scope>
    <source>
        <strain evidence="1 2">P558</strain>
    </source>
</reference>
<evidence type="ECO:0000313" key="2">
    <source>
        <dbReference type="Proteomes" id="UP000182110"/>
    </source>
</evidence>
<dbReference type="AlphaFoldDB" id="A0AAN2PL17"/>
<name>A0AAN2PL17_9BACI</name>
<dbReference type="Proteomes" id="UP000182110">
    <property type="component" value="Unassembled WGS sequence"/>
</dbReference>
<proteinExistence type="predicted"/>
<organism evidence="1 2">
    <name type="scientific">Peribacillus simplex</name>
    <dbReference type="NCBI Taxonomy" id="1478"/>
    <lineage>
        <taxon>Bacteria</taxon>
        <taxon>Bacillati</taxon>
        <taxon>Bacillota</taxon>
        <taxon>Bacilli</taxon>
        <taxon>Bacillales</taxon>
        <taxon>Bacillaceae</taxon>
        <taxon>Peribacillus</taxon>
    </lineage>
</organism>